<evidence type="ECO:0000313" key="2">
    <source>
        <dbReference type="EMBL" id="GAA0592791.1"/>
    </source>
</evidence>
<proteinExistence type="predicted"/>
<dbReference type="RefSeq" id="WP_184884144.1">
    <property type="nucleotide sequence ID" value="NZ_BAAAHD010000075.1"/>
</dbReference>
<reference evidence="2 5" key="1">
    <citation type="journal article" date="2019" name="Int. J. Syst. Evol. Microbiol.">
        <title>The Global Catalogue of Microorganisms (GCM) 10K type strain sequencing project: providing services to taxonomists for standard genome sequencing and annotation.</title>
        <authorList>
            <consortium name="The Broad Institute Genomics Platform"/>
            <consortium name="The Broad Institute Genome Sequencing Center for Infectious Disease"/>
            <person name="Wu L."/>
            <person name="Ma J."/>
        </authorList>
    </citation>
    <scope>NUCLEOTIDE SEQUENCE [LARGE SCALE GENOMIC DNA]</scope>
    <source>
        <strain evidence="2 5">JCM 10667</strain>
    </source>
</reference>
<accession>A0A7W7MYK5</accession>
<reference evidence="3 4" key="2">
    <citation type="submission" date="2020-08" db="EMBL/GenBank/DDBJ databases">
        <title>Sequencing the genomes of 1000 actinobacteria strains.</title>
        <authorList>
            <person name="Klenk H.-P."/>
        </authorList>
    </citation>
    <scope>NUCLEOTIDE SEQUENCE [LARGE SCALE GENOMIC DNA]</scope>
    <source>
        <strain evidence="3 4">DSM 44772</strain>
    </source>
</reference>
<dbReference type="EMBL" id="BAAAHD010000075">
    <property type="protein sequence ID" value="GAA0592791.1"/>
    <property type="molecule type" value="Genomic_DNA"/>
</dbReference>
<evidence type="ECO:0000313" key="5">
    <source>
        <dbReference type="Proteomes" id="UP001501427"/>
    </source>
</evidence>
<evidence type="ECO:0000313" key="3">
    <source>
        <dbReference type="EMBL" id="MBB4775084.1"/>
    </source>
</evidence>
<evidence type="ECO:0000313" key="4">
    <source>
        <dbReference type="Proteomes" id="UP000549343"/>
    </source>
</evidence>
<evidence type="ECO:0000256" key="1">
    <source>
        <dbReference type="SAM" id="MobiDB-lite"/>
    </source>
</evidence>
<feature type="region of interest" description="Disordered" evidence="1">
    <location>
        <begin position="1"/>
        <end position="136"/>
    </location>
</feature>
<dbReference type="Proteomes" id="UP000549343">
    <property type="component" value="Unassembled WGS sequence"/>
</dbReference>
<reference evidence="2" key="3">
    <citation type="submission" date="2023-12" db="EMBL/GenBank/DDBJ databases">
        <authorList>
            <person name="Sun Q."/>
            <person name="Inoue M."/>
        </authorList>
    </citation>
    <scope>NUCLEOTIDE SEQUENCE</scope>
    <source>
        <strain evidence="2">JCM 10667</strain>
    </source>
</reference>
<dbReference type="Proteomes" id="UP001501427">
    <property type="component" value="Unassembled WGS sequence"/>
</dbReference>
<gene>
    <name evidence="3" type="ORF">F4557_003502</name>
    <name evidence="2" type="ORF">GCM10009546_63980</name>
</gene>
<feature type="compositionally biased region" description="Low complexity" evidence="1">
    <location>
        <begin position="81"/>
        <end position="96"/>
    </location>
</feature>
<keyword evidence="5" id="KW-1185">Reference proteome</keyword>
<protein>
    <submittedName>
        <fullName evidence="3">Uncharacterized protein</fullName>
    </submittedName>
</protein>
<organism evidence="3 4">
    <name type="scientific">Actinomadura livida</name>
    <dbReference type="NCBI Taxonomy" id="79909"/>
    <lineage>
        <taxon>Bacteria</taxon>
        <taxon>Bacillati</taxon>
        <taxon>Actinomycetota</taxon>
        <taxon>Actinomycetes</taxon>
        <taxon>Streptosporangiales</taxon>
        <taxon>Thermomonosporaceae</taxon>
        <taxon>Actinomadura</taxon>
    </lineage>
</organism>
<comment type="caution">
    <text evidence="3">The sequence shown here is derived from an EMBL/GenBank/DDBJ whole genome shotgun (WGS) entry which is preliminary data.</text>
</comment>
<dbReference type="AlphaFoldDB" id="A0A7W7MYK5"/>
<name>A0A7W7MYK5_9ACTN</name>
<dbReference type="EMBL" id="JACHMV010000001">
    <property type="protein sequence ID" value="MBB4775084.1"/>
    <property type="molecule type" value="Genomic_DNA"/>
</dbReference>
<sequence>MEHRRPDHAPPGGGSTTGPLAGERSRPAGTARPGGTGDAHVAGPPPESPVLDAPETVPDTAPDRRPAAGGTAPSPSPTPSPSSGGTPSPTGIPAPGEASSPGERPSGSGNRAPGRAPSPGGTPAKLFDPAESDRFKERWRDVQSAFIDDPGDSVRKADDLASEAVDALGRAIAEQRRRLSEGLADRDDADTERLRLALRGYRDLLDRIFAA</sequence>